<dbReference type="GO" id="GO:0010333">
    <property type="term" value="F:terpene synthase activity"/>
    <property type="evidence" value="ECO:0007669"/>
    <property type="project" value="InterPro"/>
</dbReference>
<dbReference type="SFLD" id="SFLDG01605">
    <property type="entry name" value="Terpene_Cyclase_Like_1_N-term"/>
    <property type="match status" value="1"/>
</dbReference>
<dbReference type="GO" id="GO:0009686">
    <property type="term" value="P:gibberellin biosynthetic process"/>
    <property type="evidence" value="ECO:0007669"/>
    <property type="project" value="TreeGrafter"/>
</dbReference>
<accession>A0A1U8XUA9</accession>
<dbReference type="Gene3D" id="1.50.10.130">
    <property type="entry name" value="Terpene synthase, N-terminal domain"/>
    <property type="match status" value="1"/>
</dbReference>
<dbReference type="PANTHER" id="PTHR31739:SF30">
    <property type="entry name" value="COPAL-8-OL DIPHOSPHATE HYDRATASE, CHLOROPLASTIC"/>
    <property type="match status" value="1"/>
</dbReference>
<gene>
    <name evidence="2" type="primary">CPS2</name>
</gene>
<sequence>MMQIMTTMSPLLNLSHACGCCSSHLSATHRPGGVRLPSEQLCRIWQKGRLYEATSKLPCSTYHNIWISKPNGDSSRIGDVSIRSQVYVQDYQHLEQEAMEEISEIKMQDCISSIKSSLNSIDEGQISVSAYDTAWVALIRDLEGGDCPQFPSSLEWIANNQLSDGSWGYEDFFLVYDRLVCTLACVIALKSWNIHIDKIERGILFIKENMNTLEDANPENMTCGFETVFPVLLHKAKDLGIEGIPYDASVIQHISAERDRKIQRVPKELMHEIATCMLFNLEGLEDLGLDWQKLLKLTAPKGSFLTSPASTAFAIINTKNEDCVAYIQNIVDKCNGGAPPNYPVDIYDRLWAVDRIERLGISRFFVSEIRACLNHIYRYWSDKGLYCAGDSEFVDIDDTSMSVRLLRLHGYNITPNALNNFKKDNAFTCYVGQQFESPSPLFNLYRTSQILYPGETILEEAKEFTYNFLKERLESNQVLDKWLISKKLPDEIRHGLEMPWYASLPRLETRFYLEDYCADDVWIGKALYSMPNINNKAYLDLAKLDYNRCQEQHQREWNLMQQWYEKSYLQEFGITEKDLILAYFLASASIFEPERLGERVAWVKSQIVLQILLDYCSPSDQNGKGNKNVEKITAFLLETLVQLKMDAQEQIGRDIGDLLYDAWGVWLKRLGENEEESQESIEPIVGTINICGGHIASKEFLFSHPQCTALSVLTSKICHQLREVSENSNGKVLGFESKDSIIGREIENNMQSLVQLVFQQEPGAISKDIKQIFFGVARTFYYKAYFSAEQIDFHLSKVLFEKVV</sequence>
<dbReference type="Gene3D" id="1.10.600.10">
    <property type="entry name" value="Farnesyl Diphosphate Synthase"/>
    <property type="match status" value="1"/>
</dbReference>
<dbReference type="InterPro" id="IPR050148">
    <property type="entry name" value="Terpene_synthase-like"/>
</dbReference>
<evidence type="ECO:0000259" key="1">
    <source>
        <dbReference type="Pfam" id="PF01397"/>
    </source>
</evidence>
<dbReference type="GO" id="GO:0009507">
    <property type="term" value="C:chloroplast"/>
    <property type="evidence" value="ECO:0007669"/>
    <property type="project" value="TreeGrafter"/>
</dbReference>
<dbReference type="InterPro" id="IPR001906">
    <property type="entry name" value="Terpene_synth_N"/>
</dbReference>
<name>A0A1U8XUA9_SCODU</name>
<dbReference type="GO" id="GO:0000287">
    <property type="term" value="F:magnesium ion binding"/>
    <property type="evidence" value="ECO:0007669"/>
    <property type="project" value="TreeGrafter"/>
</dbReference>
<dbReference type="InterPro" id="IPR036965">
    <property type="entry name" value="Terpene_synth_N_sf"/>
</dbReference>
<dbReference type="Gene3D" id="1.50.10.160">
    <property type="match status" value="1"/>
</dbReference>
<dbReference type="InterPro" id="IPR008930">
    <property type="entry name" value="Terpenoid_cyclase/PrenylTrfase"/>
</dbReference>
<feature type="domain" description="Terpene synthase N-terminal" evidence="1">
    <location>
        <begin position="290"/>
        <end position="496"/>
    </location>
</feature>
<dbReference type="SUPFAM" id="SSF48576">
    <property type="entry name" value="Terpenoid synthases"/>
    <property type="match status" value="1"/>
</dbReference>
<dbReference type="Pfam" id="PF01397">
    <property type="entry name" value="Terpene_synth"/>
    <property type="match status" value="1"/>
</dbReference>
<dbReference type="FunFam" id="1.50.10.130:FF:000002">
    <property type="entry name" value="Ent-copalyl diphosphate synthase, chloroplastic"/>
    <property type="match status" value="1"/>
</dbReference>
<proteinExistence type="evidence at transcript level"/>
<reference evidence="2" key="1">
    <citation type="journal article" date="2017" name="Sci. Rep.">
        <title>Elucidation of terpenoid metabolism in Scoparia dulcis by RNA-seq analysis.</title>
        <authorList>
            <person name="Yamamura Y."/>
            <person name="Kurosaki F."/>
            <person name="Lee J.B."/>
        </authorList>
    </citation>
    <scope>NUCLEOTIDE SEQUENCE</scope>
</reference>
<evidence type="ECO:0000313" key="2">
    <source>
        <dbReference type="EMBL" id="ALI57121.1"/>
    </source>
</evidence>
<protein>
    <submittedName>
        <fullName evidence="2">Copalyl diphosphate synthase</fullName>
    </submittedName>
</protein>
<dbReference type="InterPro" id="IPR008949">
    <property type="entry name" value="Isoprenoid_synthase_dom_sf"/>
</dbReference>
<organism evidence="2">
    <name type="scientific">Scoparia dulcis</name>
    <name type="common">Sweet broom</name>
    <name type="synonym">Capraria dulcis</name>
    <dbReference type="NCBI Taxonomy" id="107240"/>
    <lineage>
        <taxon>Eukaryota</taxon>
        <taxon>Viridiplantae</taxon>
        <taxon>Streptophyta</taxon>
        <taxon>Embryophyta</taxon>
        <taxon>Tracheophyta</taxon>
        <taxon>Spermatophyta</taxon>
        <taxon>Magnoliopsida</taxon>
        <taxon>eudicotyledons</taxon>
        <taxon>Gunneridae</taxon>
        <taxon>Pentapetalae</taxon>
        <taxon>asterids</taxon>
        <taxon>lamiids</taxon>
        <taxon>Lamiales</taxon>
        <taxon>Plantaginaceae</taxon>
        <taxon>Gratioleae</taxon>
        <taxon>Scoparia</taxon>
    </lineage>
</organism>
<dbReference type="SUPFAM" id="SSF48239">
    <property type="entry name" value="Terpenoid cyclases/Protein prenyltransferases"/>
    <property type="match status" value="2"/>
</dbReference>
<dbReference type="PANTHER" id="PTHR31739">
    <property type="entry name" value="ENT-COPALYL DIPHOSPHATE SYNTHASE, CHLOROPLASTIC"/>
    <property type="match status" value="1"/>
</dbReference>
<dbReference type="SFLD" id="SFLDG01014">
    <property type="entry name" value="Terpene_Cyclase_Like_1_N-term"/>
    <property type="match status" value="1"/>
</dbReference>
<dbReference type="EMBL" id="KP987574">
    <property type="protein sequence ID" value="ALI57121.1"/>
    <property type="molecule type" value="mRNA"/>
</dbReference>
<dbReference type="AlphaFoldDB" id="A0A1U8XUA9"/>